<dbReference type="InterPro" id="IPR027417">
    <property type="entry name" value="P-loop_NTPase"/>
</dbReference>
<accession>A0ABT6N4A9</accession>
<name>A0ABT6N4A9_9SPHN</name>
<organism evidence="1 2">
    <name type="scientific">Sphingomonas oryzagri</name>
    <dbReference type="NCBI Taxonomy" id="3042314"/>
    <lineage>
        <taxon>Bacteria</taxon>
        <taxon>Pseudomonadati</taxon>
        <taxon>Pseudomonadota</taxon>
        <taxon>Alphaproteobacteria</taxon>
        <taxon>Sphingomonadales</taxon>
        <taxon>Sphingomonadaceae</taxon>
        <taxon>Sphingomonas</taxon>
    </lineage>
</organism>
<proteinExistence type="predicted"/>
<evidence type="ECO:0000313" key="1">
    <source>
        <dbReference type="EMBL" id="MDH7639186.1"/>
    </source>
</evidence>
<protein>
    <submittedName>
        <fullName evidence="1">Uncharacterized protein</fullName>
    </submittedName>
</protein>
<gene>
    <name evidence="1" type="ORF">QGN17_10630</name>
</gene>
<dbReference type="Proteomes" id="UP001160625">
    <property type="component" value="Unassembled WGS sequence"/>
</dbReference>
<comment type="caution">
    <text evidence="1">The sequence shown here is derived from an EMBL/GenBank/DDBJ whole genome shotgun (WGS) entry which is preliminary data.</text>
</comment>
<reference evidence="1" key="1">
    <citation type="submission" date="2023-04" db="EMBL/GenBank/DDBJ databases">
        <title>Sphingomonas sp. MAHUQ-71 isolated from rice field.</title>
        <authorList>
            <person name="Huq M.A."/>
        </authorList>
    </citation>
    <scope>NUCLEOTIDE SEQUENCE</scope>
    <source>
        <strain evidence="1">MAHUQ-71</strain>
    </source>
</reference>
<dbReference type="SUPFAM" id="SSF52540">
    <property type="entry name" value="P-loop containing nucleoside triphosphate hydrolases"/>
    <property type="match status" value="1"/>
</dbReference>
<evidence type="ECO:0000313" key="2">
    <source>
        <dbReference type="Proteomes" id="UP001160625"/>
    </source>
</evidence>
<dbReference type="Gene3D" id="3.40.50.300">
    <property type="entry name" value="P-loop containing nucleotide triphosphate hydrolases"/>
    <property type="match status" value="1"/>
</dbReference>
<keyword evidence="2" id="KW-1185">Reference proteome</keyword>
<dbReference type="EMBL" id="JARYGZ010000001">
    <property type="protein sequence ID" value="MDH7639186.1"/>
    <property type="molecule type" value="Genomic_DNA"/>
</dbReference>
<sequence length="207" mass="22040">MHDLARAAFDPEDPLARMARALRGSIIASAAQGGTRPIRSVAVVGLHAATEASILAANLAISYAQLGTQTVLVEANPGEALQRQLLNARHGSGLLEILNGEEDVRSIVEPSAVRGLSIVTTGVVRDGAMMLLDGERFHRRAMPLLDAFGMMVVDVGMAFNEPPTLCEALDAAIVVVRRDVTSIEDMRCLVGRFEEMNVRVVGSVIAT</sequence>
<dbReference type="RefSeq" id="WP_281044447.1">
    <property type="nucleotide sequence ID" value="NZ_JARYGZ010000001.1"/>
</dbReference>